<comment type="caution">
    <text evidence="3">The sequence shown here is derived from an EMBL/GenBank/DDBJ whole genome shotgun (WGS) entry which is preliminary data.</text>
</comment>
<evidence type="ECO:0000313" key="4">
    <source>
        <dbReference type="Proteomes" id="UP000295192"/>
    </source>
</evidence>
<dbReference type="InterPro" id="IPR006640">
    <property type="entry name" value="SprT-like_domain"/>
</dbReference>
<evidence type="ECO:0000259" key="2">
    <source>
        <dbReference type="SMART" id="SM00731"/>
    </source>
</evidence>
<protein>
    <recommendedName>
        <fullName evidence="2">SprT-like domain-containing protein</fullName>
    </recommendedName>
</protein>
<keyword evidence="4" id="KW-1185">Reference proteome</keyword>
<dbReference type="EMBL" id="LSRL02000578">
    <property type="protein sequence ID" value="TDG40409.1"/>
    <property type="molecule type" value="Genomic_DNA"/>
</dbReference>
<feature type="domain" description="SprT-like" evidence="2">
    <location>
        <begin position="151"/>
        <end position="304"/>
    </location>
</feature>
<dbReference type="STRING" id="7232.A0A484AUX1"/>
<reference evidence="3 4" key="1">
    <citation type="journal article" date="2019" name="J. Hered.">
        <title>An Improved Genome Assembly for Drosophila navojoa, the Basal Species in the mojavensis Cluster.</title>
        <authorList>
            <person name="Vanderlinde T."/>
            <person name="Dupim E.G."/>
            <person name="Nazario-Yepiz N.O."/>
            <person name="Carvalho A.B."/>
        </authorList>
    </citation>
    <scope>NUCLEOTIDE SEQUENCE [LARGE SCALE GENOMIC DNA]</scope>
    <source>
        <strain evidence="3">Navoj_Jal97</strain>
        <tissue evidence="3">Whole organism</tissue>
    </source>
</reference>
<evidence type="ECO:0000313" key="3">
    <source>
        <dbReference type="EMBL" id="TDG40409.1"/>
    </source>
</evidence>
<dbReference type="Pfam" id="PF10263">
    <property type="entry name" value="SprT-like"/>
    <property type="match status" value="1"/>
</dbReference>
<dbReference type="PANTHER" id="PTHR23099">
    <property type="entry name" value="TRANSCRIPTIONAL REGULATOR"/>
    <property type="match status" value="1"/>
</dbReference>
<feature type="compositionally biased region" description="Polar residues" evidence="1">
    <location>
        <begin position="29"/>
        <end position="38"/>
    </location>
</feature>
<proteinExistence type="predicted"/>
<dbReference type="OrthoDB" id="20772at2759"/>
<feature type="region of interest" description="Disordered" evidence="1">
    <location>
        <begin position="1"/>
        <end position="38"/>
    </location>
</feature>
<organism evidence="3 4">
    <name type="scientific">Drosophila navojoa</name>
    <name type="common">Fruit fly</name>
    <dbReference type="NCBI Taxonomy" id="7232"/>
    <lineage>
        <taxon>Eukaryota</taxon>
        <taxon>Metazoa</taxon>
        <taxon>Ecdysozoa</taxon>
        <taxon>Arthropoda</taxon>
        <taxon>Hexapoda</taxon>
        <taxon>Insecta</taxon>
        <taxon>Pterygota</taxon>
        <taxon>Neoptera</taxon>
        <taxon>Endopterygota</taxon>
        <taxon>Diptera</taxon>
        <taxon>Brachycera</taxon>
        <taxon>Muscomorpha</taxon>
        <taxon>Ephydroidea</taxon>
        <taxon>Drosophilidae</taxon>
        <taxon>Drosophila</taxon>
    </lineage>
</organism>
<dbReference type="AlphaFoldDB" id="A0A484AUX1"/>
<evidence type="ECO:0000256" key="1">
    <source>
        <dbReference type="SAM" id="MobiDB-lite"/>
    </source>
</evidence>
<dbReference type="PANTHER" id="PTHR23099:SF0">
    <property type="entry name" value="GERM CELL NUCLEAR ACIDIC PROTEIN"/>
    <property type="match status" value="1"/>
</dbReference>
<dbReference type="Proteomes" id="UP000295192">
    <property type="component" value="Unassembled WGS sequence"/>
</dbReference>
<name>A0A484AUX1_DRONA</name>
<feature type="compositionally biased region" description="Low complexity" evidence="1">
    <location>
        <begin position="16"/>
        <end position="28"/>
    </location>
</feature>
<gene>
    <name evidence="3" type="ORF">AWZ03_013168</name>
</gene>
<dbReference type="OMA" id="CESTAYF"/>
<dbReference type="GO" id="GO:0005634">
    <property type="term" value="C:nucleus"/>
    <property type="evidence" value="ECO:0007669"/>
    <property type="project" value="TreeGrafter"/>
</dbReference>
<accession>A0A484AUX1</accession>
<sequence length="377" mass="43450">MNLSLELSRDKPKIPATPVTTPSSSNPTRRQLFTPSTGYEDNSEAIKIVNQAIDLNSLEQLELIYLPGTNVHKRIQEVKKQFGMGVAKRKAKPVIQKRTPKCTAPPIRARQEKMALNEPCSFFKSLEPGIPPEFCESTAYFYRENYMKVKECLAKMLYILYNKQVFHNKLDVEITWSPRLQCTAGHCKNKADRNGVRSSRIELSDKVLTSADRLRSILIHELCHAAAWIFNGADGHGVAWRAWAARANEKFPDLPPITVCHKYKIFYKYTYKCRSCRATTHAHSKSRKRTGLICRLCKKKIKIFLNRKTKRGVRQTPVRPPLGFAKYFQDNYHKCRRNAVGGNVMRILAVEYAKEKALAEQSPITKYINKYLKFFFR</sequence>
<dbReference type="SMART" id="SM00731">
    <property type="entry name" value="SprT"/>
    <property type="match status" value="1"/>
</dbReference>
<dbReference type="GO" id="GO:0006974">
    <property type="term" value="P:DNA damage response"/>
    <property type="evidence" value="ECO:0007669"/>
    <property type="project" value="UniProtKB-ARBA"/>
</dbReference>